<evidence type="ECO:0000313" key="2">
    <source>
        <dbReference type="EMBL" id="CUV66055.1"/>
    </source>
</evidence>
<proteinExistence type="predicted"/>
<keyword evidence="1" id="KW-1133">Transmembrane helix</keyword>
<dbReference type="PANTHER" id="PTHR47755:SF1">
    <property type="entry name" value="CELL DIVISION PROTEIN FTSX"/>
    <property type="match status" value="1"/>
</dbReference>
<dbReference type="GO" id="GO:0016020">
    <property type="term" value="C:membrane"/>
    <property type="evidence" value="ECO:0007669"/>
    <property type="project" value="InterPro"/>
</dbReference>
<dbReference type="AlphaFoldDB" id="A0A0S4XP03"/>
<name>A0A0S4XP03_9BACT</name>
<dbReference type="PANTHER" id="PTHR47755">
    <property type="entry name" value="CELL DIVISION PROTEIN FTSX"/>
    <property type="match status" value="1"/>
</dbReference>
<keyword evidence="1" id="KW-0472">Membrane</keyword>
<keyword evidence="2" id="KW-0132">Cell division</keyword>
<dbReference type="InterPro" id="IPR004513">
    <property type="entry name" value="FtsX"/>
</dbReference>
<feature type="transmembrane region" description="Helical" evidence="1">
    <location>
        <begin position="238"/>
        <end position="263"/>
    </location>
</feature>
<accession>A0A0S4XP03</accession>
<feature type="transmembrane region" description="Helical" evidence="1">
    <location>
        <begin position="147"/>
        <end position="174"/>
    </location>
</feature>
<gene>
    <name evidence="2" type="primary">ftsX</name>
    <name evidence="2" type="ORF">BN3087_570027</name>
</gene>
<protein>
    <submittedName>
        <fullName evidence="2">Cell division protein FtsX</fullName>
    </submittedName>
</protein>
<dbReference type="GO" id="GO:0032153">
    <property type="term" value="C:cell division site"/>
    <property type="evidence" value="ECO:0007669"/>
    <property type="project" value="TreeGrafter"/>
</dbReference>
<keyword evidence="2" id="KW-0131">Cell cycle</keyword>
<dbReference type="GO" id="GO:0051301">
    <property type="term" value="P:cell division"/>
    <property type="evidence" value="ECO:0007669"/>
    <property type="project" value="UniProtKB-KW"/>
</dbReference>
<evidence type="ECO:0000256" key="1">
    <source>
        <dbReference type="SAM" id="Phobius"/>
    </source>
</evidence>
<sequence length="271" mass="30941">MKSIKNHLMFILPLVAILLGVQFFLIFERLANAYEEKLKNSYTILAVSENELTTKDFKAMNSNIASSTKVEKKEILKEISVGQTPEDVEEILKSLPNFYNIKLAKYLDTEDINKLKKQLIASGKVKKVETFEGSYTSNYKLFKFIKFILNLFILFMGIVSLFLVIKQMEVWGYIHRERMQVMEIFGAPLMLRSGILFRVAFLDAIVSTLIIVSVFLFFSYYGIDVGGIDIVEQNNKLLFLPFDGAILFSSALLMVIISVYSVVTSSKEKDI</sequence>
<reference evidence="2" key="1">
    <citation type="submission" date="2015-11" db="EMBL/GenBank/DDBJ databases">
        <authorList>
            <person name="Zhang Y."/>
            <person name="Guo Z."/>
        </authorList>
    </citation>
    <scope>NUCLEOTIDE SEQUENCE</scope>
    <source>
        <strain evidence="2">BN30871</strain>
    </source>
</reference>
<keyword evidence="1" id="KW-0812">Transmembrane</keyword>
<organism evidence="2">
    <name type="scientific">Sulfurovum sp. enrichment culture clone C5</name>
    <dbReference type="NCBI Taxonomy" id="497650"/>
    <lineage>
        <taxon>Bacteria</taxon>
        <taxon>Pseudomonadati</taxon>
        <taxon>Campylobacterota</taxon>
        <taxon>Epsilonproteobacteria</taxon>
        <taxon>Campylobacterales</taxon>
        <taxon>Sulfurovaceae</taxon>
        <taxon>Sulfurovum</taxon>
        <taxon>environmental samples</taxon>
    </lineage>
</organism>
<dbReference type="EMBL" id="FAXN01000059">
    <property type="protein sequence ID" value="CUV66055.1"/>
    <property type="molecule type" value="Genomic_DNA"/>
</dbReference>